<evidence type="ECO:0000313" key="2">
    <source>
        <dbReference type="EMBL" id="CAB4169274.1"/>
    </source>
</evidence>
<evidence type="ECO:0000256" key="1">
    <source>
        <dbReference type="SAM" id="Phobius"/>
    </source>
</evidence>
<gene>
    <name evidence="3" type="ORF">UFOVP1516_50</name>
    <name evidence="2" type="ORF">UFOVP887_85</name>
</gene>
<dbReference type="EMBL" id="LR798364">
    <property type="protein sequence ID" value="CAB5226885.1"/>
    <property type="molecule type" value="Genomic_DNA"/>
</dbReference>
<reference evidence="2" key="1">
    <citation type="submission" date="2020-05" db="EMBL/GenBank/DDBJ databases">
        <authorList>
            <person name="Chiriac C."/>
            <person name="Salcher M."/>
            <person name="Ghai R."/>
            <person name="Kavagutti S V."/>
        </authorList>
    </citation>
    <scope>NUCLEOTIDE SEQUENCE</scope>
</reference>
<organism evidence="2">
    <name type="scientific">uncultured Caudovirales phage</name>
    <dbReference type="NCBI Taxonomy" id="2100421"/>
    <lineage>
        <taxon>Viruses</taxon>
        <taxon>Duplodnaviria</taxon>
        <taxon>Heunggongvirae</taxon>
        <taxon>Uroviricota</taxon>
        <taxon>Caudoviricetes</taxon>
        <taxon>Peduoviridae</taxon>
        <taxon>Maltschvirus</taxon>
        <taxon>Maltschvirus maltsch</taxon>
    </lineage>
</organism>
<keyword evidence="1" id="KW-1133">Transmembrane helix</keyword>
<accession>A0A6J5PNZ7</accession>
<dbReference type="EMBL" id="LR796837">
    <property type="protein sequence ID" value="CAB4169274.1"/>
    <property type="molecule type" value="Genomic_DNA"/>
</dbReference>
<keyword evidence="1" id="KW-0812">Transmembrane</keyword>
<sequence length="54" mass="5749">MKNFLLGVSVILALIACGNLAVQLQIGSNHDAGVAGLLMLEPLFFLHAILWSSK</sequence>
<name>A0A6J5PNZ7_9CAUD</name>
<dbReference type="PROSITE" id="PS51257">
    <property type="entry name" value="PROKAR_LIPOPROTEIN"/>
    <property type="match status" value="1"/>
</dbReference>
<protein>
    <recommendedName>
        <fullName evidence="4">Lipoprotein</fullName>
    </recommendedName>
</protein>
<evidence type="ECO:0008006" key="4">
    <source>
        <dbReference type="Google" id="ProtNLM"/>
    </source>
</evidence>
<keyword evidence="1" id="KW-0472">Membrane</keyword>
<feature type="transmembrane region" description="Helical" evidence="1">
    <location>
        <begin position="33"/>
        <end position="51"/>
    </location>
</feature>
<proteinExistence type="predicted"/>
<evidence type="ECO:0000313" key="3">
    <source>
        <dbReference type="EMBL" id="CAB5226885.1"/>
    </source>
</evidence>